<dbReference type="EMBL" id="VCMV01000003">
    <property type="protein sequence ID" value="KAB0269150.1"/>
    <property type="molecule type" value="Genomic_DNA"/>
</dbReference>
<dbReference type="Proteomes" id="UP000325684">
    <property type="component" value="Unassembled WGS sequence"/>
</dbReference>
<dbReference type="AlphaFoldDB" id="A0A5N3PHF3"/>
<evidence type="ECO:0000313" key="2">
    <source>
        <dbReference type="EMBL" id="KAB0269150.1"/>
    </source>
</evidence>
<sequence length="93" mass="9947">MKRFIKDRADAVTSARQERLIVCQNGGGFPRSDTKTGESASGQTGHAHAGSLIEVEGICRMFGDYFGRGYPTRRIGGIRIADTAGDLIGTEVS</sequence>
<evidence type="ECO:0000313" key="3">
    <source>
        <dbReference type="Proteomes" id="UP000325684"/>
    </source>
</evidence>
<evidence type="ECO:0000256" key="1">
    <source>
        <dbReference type="SAM" id="MobiDB-lite"/>
    </source>
</evidence>
<organism evidence="2 3">
    <name type="scientific">Microvirga brassicacearum</name>
    <dbReference type="NCBI Taxonomy" id="2580413"/>
    <lineage>
        <taxon>Bacteria</taxon>
        <taxon>Pseudomonadati</taxon>
        <taxon>Pseudomonadota</taxon>
        <taxon>Alphaproteobacteria</taxon>
        <taxon>Hyphomicrobiales</taxon>
        <taxon>Methylobacteriaceae</taxon>
        <taxon>Microvirga</taxon>
    </lineage>
</organism>
<dbReference type="RefSeq" id="WP_150942207.1">
    <property type="nucleotide sequence ID" value="NZ_VCMV01000003.1"/>
</dbReference>
<comment type="caution">
    <text evidence="2">The sequence shown here is derived from an EMBL/GenBank/DDBJ whole genome shotgun (WGS) entry which is preliminary data.</text>
</comment>
<keyword evidence="3" id="KW-1185">Reference proteome</keyword>
<proteinExistence type="predicted"/>
<name>A0A5N3PHF3_9HYPH</name>
<protein>
    <submittedName>
        <fullName evidence="2">Uncharacterized protein</fullName>
    </submittedName>
</protein>
<accession>A0A5N3PHF3</accession>
<gene>
    <name evidence="2" type="ORF">FEZ63_03310</name>
</gene>
<feature type="region of interest" description="Disordered" evidence="1">
    <location>
        <begin position="23"/>
        <end position="47"/>
    </location>
</feature>
<reference evidence="2 3" key="1">
    <citation type="journal article" date="2019" name="Microorganisms">
        <title>Genome Insights into the Novel Species Microvirga brassicacearum, a Rapeseed Endophyte with Biotechnological Potential.</title>
        <authorList>
            <person name="Jimenez-Gomez A."/>
            <person name="Saati-Santamaria Z."/>
            <person name="Igual J.M."/>
            <person name="Rivas R."/>
            <person name="Mateos P.F."/>
            <person name="Garcia-Fraile P."/>
        </authorList>
    </citation>
    <scope>NUCLEOTIDE SEQUENCE [LARGE SCALE GENOMIC DNA]</scope>
    <source>
        <strain evidence="2 3">CDVBN77</strain>
    </source>
</reference>